<dbReference type="AlphaFoldDB" id="A0A412WBG5"/>
<evidence type="ECO:0008006" key="3">
    <source>
        <dbReference type="Google" id="ProtNLM"/>
    </source>
</evidence>
<dbReference type="Proteomes" id="UP000283426">
    <property type="component" value="Unassembled WGS sequence"/>
</dbReference>
<comment type="caution">
    <text evidence="1">The sequence shown here is derived from an EMBL/GenBank/DDBJ whole genome shotgun (WGS) entry which is preliminary data.</text>
</comment>
<dbReference type="EMBL" id="QRYW01000026">
    <property type="protein sequence ID" value="RGV24214.1"/>
    <property type="molecule type" value="Genomic_DNA"/>
</dbReference>
<name>A0A412WBG5_9BACT</name>
<evidence type="ECO:0000313" key="1">
    <source>
        <dbReference type="EMBL" id="RGV24214.1"/>
    </source>
</evidence>
<dbReference type="GeneID" id="79859994"/>
<accession>A0A412WBG5</accession>
<sequence length="287" mass="33474">MKYLFLNIVFMVLSIQDCTAIFTSKQVNIPIDNIDGMFLDRNDDNYVNGFAVDSLENFYFCCGKEEHYVSCFSSEGEKRFSQKLPFLSLGPMFLKHNYLYLYTICGKKSILKQYSVKPSSILLSKSIDIISKERINSILFRDSSFVIELLETEEFDNRVHLKSKYQLFDFPCQYRQNVNNPYNLPQSIFKEEDLGLHQFIGIYKQYYVFYSVSDSKTCVLSIRNHQGKIIASKNLSMDFLGNMLNSSYSGNPEEHKQIRNGRLYILGNKEGNLIITIFPLEELFKEF</sequence>
<proteinExistence type="predicted"/>
<organism evidence="1 2">
    <name type="scientific">Odoribacter splanchnicus</name>
    <dbReference type="NCBI Taxonomy" id="28118"/>
    <lineage>
        <taxon>Bacteria</taxon>
        <taxon>Pseudomonadati</taxon>
        <taxon>Bacteroidota</taxon>
        <taxon>Bacteroidia</taxon>
        <taxon>Bacteroidales</taxon>
        <taxon>Odoribacteraceae</taxon>
        <taxon>Odoribacter</taxon>
    </lineage>
</organism>
<protein>
    <recommendedName>
        <fullName evidence="3">6-bladed beta-propeller</fullName>
    </recommendedName>
</protein>
<evidence type="ECO:0000313" key="2">
    <source>
        <dbReference type="Proteomes" id="UP000283426"/>
    </source>
</evidence>
<gene>
    <name evidence="1" type="ORF">DWW24_12555</name>
</gene>
<reference evidence="1 2" key="1">
    <citation type="submission" date="2018-08" db="EMBL/GenBank/DDBJ databases">
        <title>A genome reference for cultivated species of the human gut microbiota.</title>
        <authorList>
            <person name="Zou Y."/>
            <person name="Xue W."/>
            <person name="Luo G."/>
        </authorList>
    </citation>
    <scope>NUCLEOTIDE SEQUENCE [LARGE SCALE GENOMIC DNA]</scope>
    <source>
        <strain evidence="1 2">AF14-6AC</strain>
    </source>
</reference>
<dbReference type="RefSeq" id="WP_117866915.1">
    <property type="nucleotide sequence ID" value="NZ_QRYW01000026.1"/>
</dbReference>